<dbReference type="Proteomes" id="UP001054945">
    <property type="component" value="Unassembled WGS sequence"/>
</dbReference>
<dbReference type="EMBL" id="BPLR01011120">
    <property type="protein sequence ID" value="GIY44272.1"/>
    <property type="molecule type" value="Genomic_DNA"/>
</dbReference>
<dbReference type="AlphaFoldDB" id="A0AAV4TFU5"/>
<accession>A0AAV4TFU5</accession>
<evidence type="ECO:0000313" key="2">
    <source>
        <dbReference type="EMBL" id="GIY44272.1"/>
    </source>
</evidence>
<evidence type="ECO:0000256" key="1">
    <source>
        <dbReference type="SAM" id="MobiDB-lite"/>
    </source>
</evidence>
<keyword evidence="3" id="KW-1185">Reference proteome</keyword>
<sequence length="106" mass="11884">MYYTKSHAINKTKTKYLPMKCCIQGFQKTLQPKKAERIEFQKPALLLKASKSSHALAEGSCREEMEASNSPNDSRAANQGSTYTHNDKFLLQSGIFDENHSKVSIG</sequence>
<evidence type="ECO:0008006" key="4">
    <source>
        <dbReference type="Google" id="ProtNLM"/>
    </source>
</evidence>
<organism evidence="2 3">
    <name type="scientific">Caerostris extrusa</name>
    <name type="common">Bark spider</name>
    <name type="synonym">Caerostris bankana</name>
    <dbReference type="NCBI Taxonomy" id="172846"/>
    <lineage>
        <taxon>Eukaryota</taxon>
        <taxon>Metazoa</taxon>
        <taxon>Ecdysozoa</taxon>
        <taxon>Arthropoda</taxon>
        <taxon>Chelicerata</taxon>
        <taxon>Arachnida</taxon>
        <taxon>Araneae</taxon>
        <taxon>Araneomorphae</taxon>
        <taxon>Entelegynae</taxon>
        <taxon>Araneoidea</taxon>
        <taxon>Araneidae</taxon>
        <taxon>Caerostris</taxon>
    </lineage>
</organism>
<feature type="region of interest" description="Disordered" evidence="1">
    <location>
        <begin position="57"/>
        <end position="83"/>
    </location>
</feature>
<comment type="caution">
    <text evidence="2">The sequence shown here is derived from an EMBL/GenBank/DDBJ whole genome shotgun (WGS) entry which is preliminary data.</text>
</comment>
<name>A0AAV4TFU5_CAEEX</name>
<proteinExistence type="predicted"/>
<gene>
    <name evidence="2" type="ORF">CEXT_788121</name>
</gene>
<reference evidence="2 3" key="1">
    <citation type="submission" date="2021-06" db="EMBL/GenBank/DDBJ databases">
        <title>Caerostris extrusa draft genome.</title>
        <authorList>
            <person name="Kono N."/>
            <person name="Arakawa K."/>
        </authorList>
    </citation>
    <scope>NUCLEOTIDE SEQUENCE [LARGE SCALE GENOMIC DNA]</scope>
</reference>
<protein>
    <recommendedName>
        <fullName evidence="4">Ribosomal protein L32</fullName>
    </recommendedName>
</protein>
<evidence type="ECO:0000313" key="3">
    <source>
        <dbReference type="Proteomes" id="UP001054945"/>
    </source>
</evidence>
<feature type="compositionally biased region" description="Polar residues" evidence="1">
    <location>
        <begin position="67"/>
        <end position="83"/>
    </location>
</feature>